<gene>
    <name evidence="1" type="ORF">PYV00_10585</name>
</gene>
<keyword evidence="2" id="KW-1185">Reference proteome</keyword>
<dbReference type="EMBL" id="JARESE010000028">
    <property type="protein sequence ID" value="MDE8652162.1"/>
    <property type="molecule type" value="Genomic_DNA"/>
</dbReference>
<protein>
    <submittedName>
        <fullName evidence="1">Uncharacterized protein</fullName>
    </submittedName>
</protein>
<evidence type="ECO:0000313" key="2">
    <source>
        <dbReference type="Proteomes" id="UP001216253"/>
    </source>
</evidence>
<accession>A0ABT5WQ42</accession>
<organism evidence="1 2">
    <name type="scientific">Novosphingobium album</name>
    <name type="common">ex Liu et al. 2023</name>
    <dbReference type="NCBI Taxonomy" id="3031130"/>
    <lineage>
        <taxon>Bacteria</taxon>
        <taxon>Pseudomonadati</taxon>
        <taxon>Pseudomonadota</taxon>
        <taxon>Alphaproteobacteria</taxon>
        <taxon>Sphingomonadales</taxon>
        <taxon>Sphingomonadaceae</taxon>
        <taxon>Novosphingobium</taxon>
    </lineage>
</organism>
<evidence type="ECO:0000313" key="1">
    <source>
        <dbReference type="EMBL" id="MDE8652162.1"/>
    </source>
</evidence>
<name>A0ABT5WQ42_9SPHN</name>
<sequence>MNAALFRDVASAEGWSDATQIAVLLRYIAQQAPAGAFGAFLAGQRADPADEDAGTDTADAFMRAVMILLADPGLKRNAAFRSHCRHAQGLLTPRDAAERWCRWSLG</sequence>
<dbReference type="Proteomes" id="UP001216253">
    <property type="component" value="Unassembled WGS sequence"/>
</dbReference>
<reference evidence="1 2" key="1">
    <citation type="submission" date="2023-03" db="EMBL/GenBank/DDBJ databases">
        <title>NovoSphingobium album sp. nov. isolated from polycyclic aromatic hydrocarbons- and heavy-metal polluted soil.</title>
        <authorList>
            <person name="Liu Z."/>
            <person name="Wang K."/>
        </authorList>
    </citation>
    <scope>NUCLEOTIDE SEQUENCE [LARGE SCALE GENOMIC DNA]</scope>
    <source>
        <strain evidence="1 2">H3SJ31-1</strain>
    </source>
</reference>
<proteinExistence type="predicted"/>
<dbReference type="RefSeq" id="WP_275228233.1">
    <property type="nucleotide sequence ID" value="NZ_JARESE010000028.1"/>
</dbReference>
<comment type="caution">
    <text evidence="1">The sequence shown here is derived from an EMBL/GenBank/DDBJ whole genome shotgun (WGS) entry which is preliminary data.</text>
</comment>